<comment type="caution">
    <text evidence="1">The sequence shown here is derived from an EMBL/GenBank/DDBJ whole genome shotgun (WGS) entry which is preliminary data.</text>
</comment>
<evidence type="ECO:0000313" key="2">
    <source>
        <dbReference type="Proteomes" id="UP000294588"/>
    </source>
</evidence>
<sequence length="204" mass="23975">MSRLILGLVILEVAVLALLIIIICKKLEKMETAKEPHRHSRDDAQIQKLYTILNSHNTKLAKLEEMDERIKQLQNKLEYLNSIKIPELENTINPPIEILPPKTKEETNNDNKIWVWRSEEGLKKLEPVSNPQGLYLIKDGAKYLLYLDNFSKERINDIMRLYREIIDFPANIQLTDQIVMNKNPIYEKQGNYYIFREKGEVSIK</sequence>
<organism evidence="1 2">
    <name type="scientific">Candidatus Syntrophosphaera thermopropionivorans</name>
    <dbReference type="NCBI Taxonomy" id="2593015"/>
    <lineage>
        <taxon>Bacteria</taxon>
        <taxon>Pseudomonadati</taxon>
        <taxon>Candidatus Cloacimonadota</taxon>
        <taxon>Candidatus Cloacimonadia</taxon>
        <taxon>Candidatus Cloacimonadales</taxon>
        <taxon>Candidatus Cloacimonadaceae</taxon>
        <taxon>Candidatus Syntrophosphaera</taxon>
    </lineage>
</organism>
<name>A0AC61QK66_9BACT</name>
<proteinExistence type="predicted"/>
<protein>
    <submittedName>
        <fullName evidence="1">Uncharacterized protein</fullName>
    </submittedName>
</protein>
<dbReference type="EMBL" id="SMOG01000003">
    <property type="protein sequence ID" value="TDF73850.1"/>
    <property type="molecule type" value="Genomic_DNA"/>
</dbReference>
<gene>
    <name evidence="1" type="ORF">E0946_02210</name>
</gene>
<reference evidence="1" key="1">
    <citation type="submission" date="2019-03" db="EMBL/GenBank/DDBJ databases">
        <title>Candidatus Syntrophosphaera thermopropionivorans: a novel player in syntrophic propionate oxidation during anaerobic digestion.</title>
        <authorList>
            <person name="Dyksma S."/>
        </authorList>
    </citation>
    <scope>NUCLEOTIDE SEQUENCE</scope>
    <source>
        <strain evidence="1">W5</strain>
    </source>
</reference>
<evidence type="ECO:0000313" key="1">
    <source>
        <dbReference type="EMBL" id="TDF73850.1"/>
    </source>
</evidence>
<accession>A0AC61QK66</accession>
<dbReference type="Proteomes" id="UP000294588">
    <property type="component" value="Unassembled WGS sequence"/>
</dbReference>
<keyword evidence="2" id="KW-1185">Reference proteome</keyword>